<name>A0A059C7W0_EUCGR</name>
<sequence length="80" mass="8751">MSLSKHKTDNRLSGVPVCVSTLSNLAHPTATPLILQLSLGSQITATELPATIQTKPMRILERNRQLPRIQNRTNHPGLSS</sequence>
<dbReference type="InParanoid" id="A0A059C7W0"/>
<dbReference type="EMBL" id="KK198757">
    <property type="protein sequence ID" value="KCW74543.1"/>
    <property type="molecule type" value="Genomic_DNA"/>
</dbReference>
<reference evidence="1" key="1">
    <citation type="submission" date="2013-07" db="EMBL/GenBank/DDBJ databases">
        <title>The genome of Eucalyptus grandis.</title>
        <authorList>
            <person name="Schmutz J."/>
            <person name="Hayes R."/>
            <person name="Myburg A."/>
            <person name="Tuskan G."/>
            <person name="Grattapaglia D."/>
            <person name="Rokhsar D.S."/>
        </authorList>
    </citation>
    <scope>NUCLEOTIDE SEQUENCE</scope>
    <source>
        <tissue evidence="1">Leaf extractions</tissue>
    </source>
</reference>
<proteinExistence type="predicted"/>
<gene>
    <name evidence="1" type="ORF">EUGRSUZ_E03254</name>
</gene>
<accession>A0A059C7W0</accession>
<dbReference type="Gramene" id="KCW74543">
    <property type="protein sequence ID" value="KCW74543"/>
    <property type="gene ID" value="EUGRSUZ_E03254"/>
</dbReference>
<organism evidence="1">
    <name type="scientific">Eucalyptus grandis</name>
    <name type="common">Flooded gum</name>
    <dbReference type="NCBI Taxonomy" id="71139"/>
    <lineage>
        <taxon>Eukaryota</taxon>
        <taxon>Viridiplantae</taxon>
        <taxon>Streptophyta</taxon>
        <taxon>Embryophyta</taxon>
        <taxon>Tracheophyta</taxon>
        <taxon>Spermatophyta</taxon>
        <taxon>Magnoliopsida</taxon>
        <taxon>eudicotyledons</taxon>
        <taxon>Gunneridae</taxon>
        <taxon>Pentapetalae</taxon>
        <taxon>rosids</taxon>
        <taxon>malvids</taxon>
        <taxon>Myrtales</taxon>
        <taxon>Myrtaceae</taxon>
        <taxon>Myrtoideae</taxon>
        <taxon>Eucalypteae</taxon>
        <taxon>Eucalyptus</taxon>
    </lineage>
</organism>
<evidence type="ECO:0000313" key="1">
    <source>
        <dbReference type="EMBL" id="KCW74543.1"/>
    </source>
</evidence>
<protein>
    <submittedName>
        <fullName evidence="1">Uncharacterized protein</fullName>
    </submittedName>
</protein>
<dbReference type="AlphaFoldDB" id="A0A059C7W0"/>